<dbReference type="PRINTS" id="PR01210">
    <property type="entry name" value="GGTRANSPTASE"/>
</dbReference>
<dbReference type="Pfam" id="PF01019">
    <property type="entry name" value="G_glu_transpept"/>
    <property type="match status" value="1"/>
</dbReference>
<sequence>MAHDQVHESARAGAGMVATPHPQATETGRAVLEEGGNAIEAALAAAAALAVACPHLGGLGGDGLWLIRDPAGRVTVIDAAGPAGAGADAAFYRARDLDELPRRGALAALTAPGAVGGWMRAQEAARAHGGRMPMRRLLESARELARANRAVSTGQFRAATRTRVELDAVPGFRAAFLAADGMVPEPGTHQPCARLADTLEHLALAGLSDFYRGDVAREMAADLQRAGSPLARADFTAYAARTRPALSVKLPGLTLWAPPPPAPGLVTLLTLALFSRLSIAETEGFAPVHGLIEAGRRAQEIAAPALTDSIVLSADPAELLAPEALARAAAGIDLRRAAPGPRRTAANGDIGGAWIGAADRSGLVVSCLSSLHAPFGSGLVLPATGVLMNNSGAAFTLDPRALAPLQPGRRPPVTLSASLAVLADGRVMGVGSGGDSPALAEARILSRYLGGAPLGAALAAPRWRRDERLLLEAGFDEQLADRLAAAGHDVEIIGVPFSDAVGCAGAVVLHPGTSGLEGAHDPRGEGGADGV</sequence>
<dbReference type="EC" id="2.3.2.2" evidence="2"/>
<dbReference type="InterPro" id="IPR052896">
    <property type="entry name" value="GGT-like_enzyme"/>
</dbReference>
<organism evidence="2 3">
    <name type="scientific">Ancylobacter polymorphus</name>
    <dbReference type="NCBI Taxonomy" id="223390"/>
    <lineage>
        <taxon>Bacteria</taxon>
        <taxon>Pseudomonadati</taxon>
        <taxon>Pseudomonadota</taxon>
        <taxon>Alphaproteobacteria</taxon>
        <taxon>Hyphomicrobiales</taxon>
        <taxon>Xanthobacteraceae</taxon>
        <taxon>Ancylobacter</taxon>
    </lineage>
</organism>
<dbReference type="EC" id="3.4.19.13" evidence="2"/>
<keyword evidence="2" id="KW-0012">Acyltransferase</keyword>
<dbReference type="RefSeq" id="WP_307018754.1">
    <property type="nucleotide sequence ID" value="NZ_JAUSUI010000002.1"/>
</dbReference>
<dbReference type="GO" id="GO:0036374">
    <property type="term" value="F:glutathione hydrolase activity"/>
    <property type="evidence" value="ECO:0007669"/>
    <property type="project" value="UniProtKB-EC"/>
</dbReference>
<dbReference type="Gene3D" id="3.60.20.40">
    <property type="match status" value="1"/>
</dbReference>
<proteinExistence type="predicted"/>
<dbReference type="PANTHER" id="PTHR43881">
    <property type="entry name" value="GAMMA-GLUTAMYLTRANSPEPTIDASE (AFU_ORTHOLOGUE AFUA_4G13580)"/>
    <property type="match status" value="1"/>
</dbReference>
<gene>
    <name evidence="2" type="ORF">J2S75_001035</name>
</gene>
<name>A0ABU0B851_9HYPH</name>
<reference evidence="2 3" key="1">
    <citation type="submission" date="2023-07" db="EMBL/GenBank/DDBJ databases">
        <title>Genomic Encyclopedia of Type Strains, Phase IV (KMG-IV): sequencing the most valuable type-strain genomes for metagenomic binning, comparative biology and taxonomic classification.</title>
        <authorList>
            <person name="Goeker M."/>
        </authorList>
    </citation>
    <scope>NUCLEOTIDE SEQUENCE [LARGE SCALE GENOMIC DNA]</scope>
    <source>
        <strain evidence="2 3">DSM 2457</strain>
    </source>
</reference>
<evidence type="ECO:0000256" key="1">
    <source>
        <dbReference type="SAM" id="MobiDB-lite"/>
    </source>
</evidence>
<dbReference type="GO" id="GO:0103068">
    <property type="term" value="F:leukotriene C4 gamma-glutamyl transferase activity"/>
    <property type="evidence" value="ECO:0007669"/>
    <property type="project" value="UniProtKB-EC"/>
</dbReference>
<dbReference type="InterPro" id="IPR043137">
    <property type="entry name" value="GGT_ssub_C"/>
</dbReference>
<evidence type="ECO:0000313" key="3">
    <source>
        <dbReference type="Proteomes" id="UP001224682"/>
    </source>
</evidence>
<dbReference type="EMBL" id="JAUSUI010000002">
    <property type="protein sequence ID" value="MDQ0302012.1"/>
    <property type="molecule type" value="Genomic_DNA"/>
</dbReference>
<dbReference type="InterPro" id="IPR043138">
    <property type="entry name" value="GGT_lsub"/>
</dbReference>
<dbReference type="Gene3D" id="1.10.246.130">
    <property type="match status" value="1"/>
</dbReference>
<dbReference type="InterPro" id="IPR029055">
    <property type="entry name" value="Ntn_hydrolases_N"/>
</dbReference>
<keyword evidence="2" id="KW-0378">Hydrolase</keyword>
<feature type="region of interest" description="Disordered" evidence="1">
    <location>
        <begin position="1"/>
        <end position="22"/>
    </location>
</feature>
<keyword evidence="2" id="KW-0808">Transferase</keyword>
<evidence type="ECO:0000313" key="2">
    <source>
        <dbReference type="EMBL" id="MDQ0302012.1"/>
    </source>
</evidence>
<feature type="compositionally biased region" description="Basic and acidic residues" evidence="1">
    <location>
        <begin position="1"/>
        <end position="10"/>
    </location>
</feature>
<comment type="caution">
    <text evidence="2">The sequence shown here is derived from an EMBL/GenBank/DDBJ whole genome shotgun (WGS) entry which is preliminary data.</text>
</comment>
<keyword evidence="3" id="KW-1185">Reference proteome</keyword>
<dbReference type="PANTHER" id="PTHR43881:SF5">
    <property type="entry name" value="GAMMA-GLUTAMYLTRANSPEPTIDASE"/>
    <property type="match status" value="1"/>
</dbReference>
<dbReference type="SUPFAM" id="SSF56235">
    <property type="entry name" value="N-terminal nucleophile aminohydrolases (Ntn hydrolases)"/>
    <property type="match status" value="1"/>
</dbReference>
<accession>A0ABU0B851</accession>
<protein>
    <submittedName>
        <fullName evidence="2">Gamma-glutamyltranspeptidase/glutathione hydrolase</fullName>
        <ecNumber evidence="2">2.3.2.2</ecNumber>
        <ecNumber evidence="2">3.4.19.13</ecNumber>
    </submittedName>
</protein>
<dbReference type="Proteomes" id="UP001224682">
    <property type="component" value="Unassembled WGS sequence"/>
</dbReference>